<reference evidence="1" key="1">
    <citation type="journal article" date="2000" name="Vet. Microbiol.">
        <title>Genetic organisation of the capsule biosynthetic locus of Pasteurella multocida M1404 (B:2).</title>
        <authorList>
            <person name="Boyce J.D."/>
            <person name="Chung J.Y."/>
            <person name="Adler B."/>
        </authorList>
    </citation>
    <scope>NUCLEOTIDE SEQUENCE</scope>
    <source>
        <strain evidence="1">M1404</strain>
    </source>
</reference>
<gene>
    <name evidence="1" type="primary">bcbG</name>
</gene>
<proteinExistence type="predicted"/>
<protein>
    <submittedName>
        <fullName evidence="1">BcbG</fullName>
    </submittedName>
</protein>
<dbReference type="InterPro" id="IPR011009">
    <property type="entry name" value="Kinase-like_dom_sf"/>
</dbReference>
<evidence type="ECO:0000313" key="1">
    <source>
        <dbReference type="EMBL" id="AAF67269.1"/>
    </source>
</evidence>
<dbReference type="SUPFAM" id="SSF53448">
    <property type="entry name" value="Nucleotide-diphospho-sugar transferases"/>
    <property type="match status" value="1"/>
</dbReference>
<dbReference type="PATRIC" id="fig|747.133.peg.112"/>
<dbReference type="RefSeq" id="WP_016534197.1">
    <property type="nucleotide sequence ID" value="NZ_CP017961.1"/>
</dbReference>
<dbReference type="Gene3D" id="3.90.550.10">
    <property type="entry name" value="Spore Coat Polysaccharide Biosynthesis Protein SpsA, Chain A"/>
    <property type="match status" value="1"/>
</dbReference>
<organism evidence="1">
    <name type="scientific">Pasteurella multocida</name>
    <dbReference type="NCBI Taxonomy" id="747"/>
    <lineage>
        <taxon>Bacteria</taxon>
        <taxon>Pseudomonadati</taxon>
        <taxon>Pseudomonadota</taxon>
        <taxon>Gammaproteobacteria</taxon>
        <taxon>Pasteurellales</taxon>
        <taxon>Pasteurellaceae</taxon>
        <taxon>Pasteurella</taxon>
    </lineage>
</organism>
<sequence>MIIINSAAYVIPEFRNEFGLIPPTFLPIGNKKLLSFQVQALRNNFPNERIILSLPEKLVIGHDDKKLFESLNVEPVLVEENISLGMALLYLLNTVEYDTNEPLRLLHGDTLLNNFPQEHDCVALSRTQDDYSWEFDENTENSLVWCGYFAFSSIRSFIRALAKMQGSFTQAIYHYIKSQGGVCYKQVNDWFDLGHINTYFRSRSAITTQRAFNSLKISNGVVWKSGSPARKIEAEGNWLKHLPVNLKRFTPLLIQSGCNENNQPFYETEYLPYLPLNEIFVHGKNPAIFWENILCLVRQYMNESRKALKLTEQITQYIHQDSVALYQEKTFDRLQSYAEQVNLDLNATVKYDGIELPSLREIAQECIDNTLKLPEVPAILHGDLCFSNMMYDSRGNSIKVIDPRGMNTKQEMVLYGNQTYDLAKLCHSFIGLYDFIIADSFELEKSDDYGIRLNFNIDSRFEEIQQLFMRKQLLPNVTNNEIIPPTILLFLSMIPLHFDKPNRQEAMLANGLRLYKMWKEA</sequence>
<dbReference type="InterPro" id="IPR029044">
    <property type="entry name" value="Nucleotide-diphossugar_trans"/>
</dbReference>
<name>Q9L9L2_PASMD</name>
<dbReference type="EMBL" id="AF169324">
    <property type="protein sequence ID" value="AAF67269.1"/>
    <property type="molecule type" value="Genomic_DNA"/>
</dbReference>
<accession>Q9L9L2</accession>
<dbReference type="Gene3D" id="3.90.1200.10">
    <property type="match status" value="1"/>
</dbReference>
<dbReference type="SUPFAM" id="SSF56112">
    <property type="entry name" value="Protein kinase-like (PK-like)"/>
    <property type="match status" value="1"/>
</dbReference>
<dbReference type="AlphaFoldDB" id="Q9L9L2"/>